<dbReference type="EMBL" id="CM056742">
    <property type="protein sequence ID" value="KAJ8676067.1"/>
    <property type="molecule type" value="Genomic_DNA"/>
</dbReference>
<gene>
    <name evidence="1" type="ORF">QAD02_011853</name>
</gene>
<evidence type="ECO:0000313" key="1">
    <source>
        <dbReference type="EMBL" id="KAJ8676067.1"/>
    </source>
</evidence>
<name>A0ACC2NY73_9HYME</name>
<keyword evidence="2" id="KW-1185">Reference proteome</keyword>
<comment type="caution">
    <text evidence="1">The sequence shown here is derived from an EMBL/GenBank/DDBJ whole genome shotgun (WGS) entry which is preliminary data.</text>
</comment>
<reference evidence="1" key="1">
    <citation type="submission" date="2023-04" db="EMBL/GenBank/DDBJ databases">
        <title>A chromosome-level genome assembly of the parasitoid wasp Eretmocerus hayati.</title>
        <authorList>
            <person name="Zhong Y."/>
            <person name="Liu S."/>
            <person name="Liu Y."/>
        </authorList>
    </citation>
    <scope>NUCLEOTIDE SEQUENCE</scope>
    <source>
        <strain evidence="1">ZJU_SS_LIU_2023</strain>
    </source>
</reference>
<protein>
    <submittedName>
        <fullName evidence="1">Uncharacterized protein</fullName>
    </submittedName>
</protein>
<organism evidence="1 2">
    <name type="scientific">Eretmocerus hayati</name>
    <dbReference type="NCBI Taxonomy" id="131215"/>
    <lineage>
        <taxon>Eukaryota</taxon>
        <taxon>Metazoa</taxon>
        <taxon>Ecdysozoa</taxon>
        <taxon>Arthropoda</taxon>
        <taxon>Hexapoda</taxon>
        <taxon>Insecta</taxon>
        <taxon>Pterygota</taxon>
        <taxon>Neoptera</taxon>
        <taxon>Endopterygota</taxon>
        <taxon>Hymenoptera</taxon>
        <taxon>Apocrita</taxon>
        <taxon>Proctotrupomorpha</taxon>
        <taxon>Chalcidoidea</taxon>
        <taxon>Aphelinidae</taxon>
        <taxon>Aphelininae</taxon>
        <taxon>Eretmocerus</taxon>
    </lineage>
</organism>
<evidence type="ECO:0000313" key="2">
    <source>
        <dbReference type="Proteomes" id="UP001239111"/>
    </source>
</evidence>
<sequence length="404" mass="43927">MRHSDVRTGVCSICRYSIRNGTATADFDRALLCSDGHLLCHRCVQRLAIKSDTNCVLCTTALESQQSITSASQTSSLKSVKLKKKSRAVKTQAGSALTPCARLKKLSRGNDDGEFYNSTSTNIGPSHYSIDGGYGDSCNDNWVDPELQEVVDLEDESMEPLTGRSTYVQTDGKSRSICSLVQREAQINSQMMSECSRRPIQCPRLDCAVNVAFSALTNHFIFDHPEVPILSVDSGETITLVVNFEGLDYDSSRCLALLLVSGKLSGLAAKSFNGSHVSAEYKSRLPLPILAARLHCNASRESHIHEAYGERSRDDEGDVVIAWVAGLDIGNTTTGALRCSIQAIDSIDGEAFRSLTYTGPINSLRTAQKPREVFLVGDCVVLHDGFINHIMSGCGNLNVNVTIH</sequence>
<accession>A0ACC2NY73</accession>
<proteinExistence type="predicted"/>
<dbReference type="Proteomes" id="UP001239111">
    <property type="component" value="Chromosome 2"/>
</dbReference>